<name>U6MF72_9EIME</name>
<accession>U6MF72</accession>
<keyword evidence="2" id="KW-0472">Membrane</keyword>
<reference evidence="3" key="1">
    <citation type="submission" date="2013-10" db="EMBL/GenBank/DDBJ databases">
        <title>Genomic analysis of the causative agents of coccidiosis in chickens.</title>
        <authorList>
            <person name="Reid A.J."/>
            <person name="Blake D."/>
            <person name="Billington K."/>
            <person name="Browne H."/>
            <person name="Dunn M."/>
            <person name="Hung S."/>
            <person name="Kawahara F."/>
            <person name="Miranda-Saavedra D."/>
            <person name="Mourier T."/>
            <person name="Nagra H."/>
            <person name="Otto T.D."/>
            <person name="Rawlings N."/>
            <person name="Sanchez A."/>
            <person name="Sanders M."/>
            <person name="Subramaniam C."/>
            <person name="Tay Y."/>
            <person name="Dear P."/>
            <person name="Doerig C."/>
            <person name="Gruber A."/>
            <person name="Parkinson J."/>
            <person name="Shirley M."/>
            <person name="Wan K.L."/>
            <person name="Berriman M."/>
            <person name="Tomley F."/>
            <person name="Pain A."/>
        </authorList>
    </citation>
    <scope>NUCLEOTIDE SEQUENCE [LARGE SCALE GENOMIC DNA]</scope>
    <source>
        <strain evidence="3">Houghton</strain>
    </source>
</reference>
<evidence type="ECO:0000313" key="4">
    <source>
        <dbReference type="Proteomes" id="UP000030754"/>
    </source>
</evidence>
<evidence type="ECO:0008006" key="5">
    <source>
        <dbReference type="Google" id="ProtNLM"/>
    </source>
</evidence>
<organism evidence="3 4">
    <name type="scientific">Eimeria necatrix</name>
    <dbReference type="NCBI Taxonomy" id="51315"/>
    <lineage>
        <taxon>Eukaryota</taxon>
        <taxon>Sar</taxon>
        <taxon>Alveolata</taxon>
        <taxon>Apicomplexa</taxon>
        <taxon>Conoidasida</taxon>
        <taxon>Coccidia</taxon>
        <taxon>Eucoccidiorida</taxon>
        <taxon>Eimeriorina</taxon>
        <taxon>Eimeriidae</taxon>
        <taxon>Eimeria</taxon>
    </lineage>
</organism>
<evidence type="ECO:0000256" key="1">
    <source>
        <dbReference type="SAM" id="MobiDB-lite"/>
    </source>
</evidence>
<gene>
    <name evidence="3" type="ORF">ENH_00028790</name>
</gene>
<keyword evidence="2" id="KW-0812">Transmembrane</keyword>
<dbReference type="RefSeq" id="XP_013440259.1">
    <property type="nucleotide sequence ID" value="XM_013584805.1"/>
</dbReference>
<dbReference type="VEuPathDB" id="ToxoDB:ENH_00028790"/>
<feature type="transmembrane region" description="Helical" evidence="2">
    <location>
        <begin position="6"/>
        <end position="22"/>
    </location>
</feature>
<sequence>MKDFAYFFLPFGGILAALLVFVPTRRVHRACVSLCCLHLQLGPLHIGIAASVCLYSSIRLVLTAMKLREVYAAAAAARPEAAAAALAGLPPAAAAAAGLKGGSSYQLRHERNLWIELFCLVLWLFVWRCGKLLGRQWQRIDALKAELLLLLQQQQQQQHGDESQAAAKLKDPDTAKQRQEEAAAKASSLKEDKAGGSIEMMRLRKTAGSAEAKED</sequence>
<reference evidence="3" key="2">
    <citation type="submission" date="2013-10" db="EMBL/GenBank/DDBJ databases">
        <authorList>
            <person name="Aslett M."/>
        </authorList>
    </citation>
    <scope>NUCLEOTIDE SEQUENCE [LARGE SCALE GENOMIC DNA]</scope>
    <source>
        <strain evidence="3">Houghton</strain>
    </source>
</reference>
<dbReference type="GeneID" id="25473045"/>
<protein>
    <recommendedName>
        <fullName evidence="5">BAP29/BAP31 transmembrane domain-containing protein</fullName>
    </recommendedName>
</protein>
<evidence type="ECO:0000256" key="2">
    <source>
        <dbReference type="SAM" id="Phobius"/>
    </source>
</evidence>
<keyword evidence="2" id="KW-1133">Transmembrane helix</keyword>
<keyword evidence="4" id="KW-1185">Reference proteome</keyword>
<dbReference type="AlphaFoldDB" id="U6MF72"/>
<proteinExistence type="predicted"/>
<feature type="compositionally biased region" description="Basic and acidic residues" evidence="1">
    <location>
        <begin position="168"/>
        <end position="194"/>
    </location>
</feature>
<dbReference type="Proteomes" id="UP000030754">
    <property type="component" value="Unassembled WGS sequence"/>
</dbReference>
<evidence type="ECO:0000313" key="3">
    <source>
        <dbReference type="EMBL" id="CDJ62897.1"/>
    </source>
</evidence>
<dbReference type="OrthoDB" id="435607at2759"/>
<feature type="region of interest" description="Disordered" evidence="1">
    <location>
        <begin position="160"/>
        <end position="215"/>
    </location>
</feature>
<dbReference type="EMBL" id="HG722624">
    <property type="protein sequence ID" value="CDJ62897.1"/>
    <property type="molecule type" value="Genomic_DNA"/>
</dbReference>
<feature type="transmembrane region" description="Helical" evidence="2">
    <location>
        <begin position="34"/>
        <end position="58"/>
    </location>
</feature>